<dbReference type="PROSITE" id="PS50005">
    <property type="entry name" value="TPR"/>
    <property type="match status" value="2"/>
</dbReference>
<comment type="caution">
    <text evidence="4">The sequence shown here is derived from an EMBL/GenBank/DDBJ whole genome shotgun (WGS) entry which is preliminary data.</text>
</comment>
<dbReference type="Pfam" id="PF13181">
    <property type="entry name" value="TPR_8"/>
    <property type="match status" value="1"/>
</dbReference>
<dbReference type="RefSeq" id="WP_068472367.1">
    <property type="nucleotide sequence ID" value="NZ_JACVDA010000029.1"/>
</dbReference>
<dbReference type="EMBL" id="JACVDA010000029">
    <property type="protein sequence ID" value="MBK1469186.1"/>
    <property type="molecule type" value="Genomic_DNA"/>
</dbReference>
<evidence type="ECO:0000313" key="5">
    <source>
        <dbReference type="Proteomes" id="UP000823123"/>
    </source>
</evidence>
<dbReference type="SUPFAM" id="SSF48452">
    <property type="entry name" value="TPR-like"/>
    <property type="match status" value="1"/>
</dbReference>
<dbReference type="PANTHER" id="PTHR45586">
    <property type="entry name" value="TPR REPEAT-CONTAINING PROTEIN PA4667"/>
    <property type="match status" value="1"/>
</dbReference>
<name>A0ABS1CAX5_9FIRM</name>
<evidence type="ECO:0000313" key="4">
    <source>
        <dbReference type="EMBL" id="MBK1469186.1"/>
    </source>
</evidence>
<protein>
    <submittedName>
        <fullName evidence="4">Tetratricopeptide repeat protein</fullName>
    </submittedName>
</protein>
<organism evidence="4 5">
    <name type="scientific">Parvimonas parva</name>
    <dbReference type="NCBI Taxonomy" id="2769485"/>
    <lineage>
        <taxon>Bacteria</taxon>
        <taxon>Bacillati</taxon>
        <taxon>Bacillota</taxon>
        <taxon>Tissierellia</taxon>
        <taxon>Tissierellales</taxon>
        <taxon>Peptoniphilaceae</taxon>
        <taxon>Parvimonas</taxon>
    </lineage>
</organism>
<dbReference type="InterPro" id="IPR019734">
    <property type="entry name" value="TPR_rpt"/>
</dbReference>
<dbReference type="PANTHER" id="PTHR45586:SF1">
    <property type="entry name" value="LIPOPOLYSACCHARIDE ASSEMBLY PROTEIN B"/>
    <property type="match status" value="1"/>
</dbReference>
<evidence type="ECO:0000256" key="3">
    <source>
        <dbReference type="PROSITE-ProRule" id="PRU00339"/>
    </source>
</evidence>
<dbReference type="InterPro" id="IPR011990">
    <property type="entry name" value="TPR-like_helical_dom_sf"/>
</dbReference>
<keyword evidence="1" id="KW-0677">Repeat</keyword>
<dbReference type="Gene3D" id="1.25.40.10">
    <property type="entry name" value="Tetratricopeptide repeat domain"/>
    <property type="match status" value="1"/>
</dbReference>
<keyword evidence="2 3" id="KW-0802">TPR repeat</keyword>
<gene>
    <name evidence="4" type="ORF">IBJ83_07780</name>
</gene>
<accession>A0ABS1CAX5</accession>
<feature type="repeat" description="TPR" evidence="3">
    <location>
        <begin position="285"/>
        <end position="318"/>
    </location>
</feature>
<keyword evidence="5" id="KW-1185">Reference proteome</keyword>
<evidence type="ECO:0000256" key="1">
    <source>
        <dbReference type="ARBA" id="ARBA00022737"/>
    </source>
</evidence>
<dbReference type="InterPro" id="IPR051012">
    <property type="entry name" value="CellSynth/LPSAsmb/PSIAsmb"/>
</dbReference>
<proteinExistence type="predicted"/>
<feature type="repeat" description="TPR" evidence="3">
    <location>
        <begin position="251"/>
        <end position="284"/>
    </location>
</feature>
<evidence type="ECO:0000256" key="2">
    <source>
        <dbReference type="ARBA" id="ARBA00022803"/>
    </source>
</evidence>
<sequence>MDNLCNYFEKFSEKIYFLTIKEIEINGNLYKNIDFPINSDVLLENIKNNKFNENINLEYFFEGILLLNGINSNFDNIELLNDFIKSKKINLIDFTKSKIRFNDEKFENIIYNLLIVRGLFNLEIYDDFILKIYIKYLLMILDYIDNNYYNIFLNEIKVLLSDLEKKNSEDYLLNMLYGDLFVKEKFYIKANLFYKKAITNSNFSIDNIIKKKISEIDTKVKIEEILQLVDKFRYEECYELLENIDKTSLDKEDSYWIAYIYNKLNEIEKSIEYYEKSLDLNADFLNIFIELGLLYYKTEKVEKSLKIFERGLSIYIDDEKLLFNKIVLELKLKKYQKAKEDIDKLLLYEDLDNSIMNDILYLKEMYKEELELE</sequence>
<dbReference type="SMART" id="SM00028">
    <property type="entry name" value="TPR"/>
    <property type="match status" value="3"/>
</dbReference>
<reference evidence="4 5" key="1">
    <citation type="submission" date="2020-09" db="EMBL/GenBank/DDBJ databases">
        <title>Parvimonas S3374 sp. nov.</title>
        <authorList>
            <person name="Buhl M."/>
        </authorList>
    </citation>
    <scope>NUCLEOTIDE SEQUENCE [LARGE SCALE GENOMIC DNA]</scope>
    <source>
        <strain evidence="4 5">S3374</strain>
    </source>
</reference>
<dbReference type="Proteomes" id="UP000823123">
    <property type="component" value="Unassembled WGS sequence"/>
</dbReference>